<organism evidence="4 5">
    <name type="scientific">Streptococcus dentapri</name>
    <dbReference type="NCBI Taxonomy" id="573564"/>
    <lineage>
        <taxon>Bacteria</taxon>
        <taxon>Bacillati</taxon>
        <taxon>Bacillota</taxon>
        <taxon>Bacilli</taxon>
        <taxon>Lactobacillales</taxon>
        <taxon>Streptococcaceae</taxon>
        <taxon>Streptococcus</taxon>
    </lineage>
</organism>
<accession>A0ABV8D317</accession>
<proteinExistence type="inferred from homology"/>
<dbReference type="PANTHER" id="PTHR43673">
    <property type="entry name" value="NAD(P)H NITROREDUCTASE YDGI-RELATED"/>
    <property type="match status" value="1"/>
</dbReference>
<keyword evidence="2 4" id="KW-0560">Oxidoreductase</keyword>
<keyword evidence="5" id="KW-1185">Reference proteome</keyword>
<dbReference type="InterPro" id="IPR029479">
    <property type="entry name" value="Nitroreductase"/>
</dbReference>
<evidence type="ECO:0000313" key="4">
    <source>
        <dbReference type="EMBL" id="MFC3932469.1"/>
    </source>
</evidence>
<dbReference type="EMBL" id="JBHSAC010000055">
    <property type="protein sequence ID" value="MFC3932469.1"/>
    <property type="molecule type" value="Genomic_DNA"/>
</dbReference>
<dbReference type="PANTHER" id="PTHR43673:SF10">
    <property type="entry name" value="NADH DEHYDROGENASE_NAD(P)H NITROREDUCTASE XCC3605-RELATED"/>
    <property type="match status" value="1"/>
</dbReference>
<evidence type="ECO:0000259" key="3">
    <source>
        <dbReference type="Pfam" id="PF00881"/>
    </source>
</evidence>
<evidence type="ECO:0000256" key="2">
    <source>
        <dbReference type="ARBA" id="ARBA00023002"/>
    </source>
</evidence>
<dbReference type="GO" id="GO:0016491">
    <property type="term" value="F:oxidoreductase activity"/>
    <property type="evidence" value="ECO:0007669"/>
    <property type="project" value="UniProtKB-KW"/>
</dbReference>
<evidence type="ECO:0000313" key="5">
    <source>
        <dbReference type="Proteomes" id="UP001595901"/>
    </source>
</evidence>
<feature type="domain" description="Nitroreductase" evidence="3">
    <location>
        <begin position="12"/>
        <end position="188"/>
    </location>
</feature>
<protein>
    <submittedName>
        <fullName evidence="4">Nitroreductase family protein</fullName>
        <ecNumber evidence="4">1.7.1.-</ecNumber>
    </submittedName>
</protein>
<comment type="similarity">
    <text evidence="1">Belongs to the nitroreductase family.</text>
</comment>
<name>A0ABV8D317_9STRE</name>
<dbReference type="Gene3D" id="3.40.109.10">
    <property type="entry name" value="NADH Oxidase"/>
    <property type="match status" value="1"/>
</dbReference>
<dbReference type="Pfam" id="PF00881">
    <property type="entry name" value="Nitroreductase"/>
    <property type="match status" value="1"/>
</dbReference>
<comment type="caution">
    <text evidence="4">The sequence shown here is derived from an EMBL/GenBank/DDBJ whole genome shotgun (WGS) entry which is preliminary data.</text>
</comment>
<dbReference type="EC" id="1.7.1.-" evidence="4"/>
<gene>
    <name evidence="4" type="ORF">ACFOSE_06780</name>
</gene>
<dbReference type="InterPro" id="IPR000415">
    <property type="entry name" value="Nitroreductase-like"/>
</dbReference>
<dbReference type="SUPFAM" id="SSF55469">
    <property type="entry name" value="FMN-dependent nitroreductase-like"/>
    <property type="match status" value="1"/>
</dbReference>
<reference evidence="5" key="1">
    <citation type="journal article" date="2019" name="Int. J. Syst. Evol. Microbiol.">
        <title>The Global Catalogue of Microorganisms (GCM) 10K type strain sequencing project: providing services to taxonomists for standard genome sequencing and annotation.</title>
        <authorList>
            <consortium name="The Broad Institute Genomics Platform"/>
            <consortium name="The Broad Institute Genome Sequencing Center for Infectious Disease"/>
            <person name="Wu L."/>
            <person name="Ma J."/>
        </authorList>
    </citation>
    <scope>NUCLEOTIDE SEQUENCE [LARGE SCALE GENOMIC DNA]</scope>
    <source>
        <strain evidence="5">CCUG 58728</strain>
    </source>
</reference>
<dbReference type="Proteomes" id="UP001595901">
    <property type="component" value="Unassembled WGS sequence"/>
</dbReference>
<evidence type="ECO:0000256" key="1">
    <source>
        <dbReference type="ARBA" id="ARBA00007118"/>
    </source>
</evidence>
<dbReference type="CDD" id="cd02137">
    <property type="entry name" value="MhqN-like"/>
    <property type="match status" value="1"/>
</dbReference>
<sequence length="208" mass="23336">MKNNNFAEIVFGRRSIRFFDGTVKISRQEMLEMIDKAVTAPSSVNMQPWRFIVVDSAEGKEKLSPLVRSNQLQNKTSAAMVVVFGDLACYEYGEKIYNKAVAQGKMSADVRDKQLASILPFYQNMGKEEMTSIVKIDASLAAMQFMLVARSYGYDTNAIGGFKADQLAEVFELDEQRYVPVMIIAVGKAKEVGYDSVRLDAHQITDFK</sequence>
<dbReference type="RefSeq" id="WP_380431910.1">
    <property type="nucleotide sequence ID" value="NZ_JBHSAC010000055.1"/>
</dbReference>